<feature type="transmembrane region" description="Helical" evidence="1">
    <location>
        <begin position="499"/>
        <end position="527"/>
    </location>
</feature>
<reference evidence="3 4" key="1">
    <citation type="submission" date="2017-09" db="EMBL/GenBank/DDBJ databases">
        <title>Depth-based differentiation of microbial function through sediment-hosted aquifers and enrichment of novel symbionts in the deep terrestrial subsurface.</title>
        <authorList>
            <person name="Probst A.J."/>
            <person name="Ladd B."/>
            <person name="Jarett J.K."/>
            <person name="Geller-Mcgrath D.E."/>
            <person name="Sieber C.M."/>
            <person name="Emerson J.B."/>
            <person name="Anantharaman K."/>
            <person name="Thomas B.C."/>
            <person name="Malmstrom R."/>
            <person name="Stieglmeier M."/>
            <person name="Klingl A."/>
            <person name="Woyke T."/>
            <person name="Ryan C.M."/>
            <person name="Banfield J.F."/>
        </authorList>
    </citation>
    <scope>NUCLEOTIDE SEQUENCE [LARGE SCALE GENOMIC DNA]</scope>
    <source>
        <strain evidence="3">CG11_big_fil_rev_8_21_14_0_20_40_15</strain>
    </source>
</reference>
<keyword evidence="1" id="KW-0472">Membrane</keyword>
<comment type="caution">
    <text evidence="3">The sequence shown here is derived from an EMBL/GenBank/DDBJ whole genome shotgun (WGS) entry which is preliminary data.</text>
</comment>
<keyword evidence="1" id="KW-0812">Transmembrane</keyword>
<feature type="transmembrane region" description="Helical" evidence="1">
    <location>
        <begin position="266"/>
        <end position="287"/>
    </location>
</feature>
<evidence type="ECO:0000313" key="3">
    <source>
        <dbReference type="EMBL" id="PIQ75098.1"/>
    </source>
</evidence>
<evidence type="ECO:0000259" key="2">
    <source>
        <dbReference type="Pfam" id="PF13231"/>
    </source>
</evidence>
<feature type="transmembrane region" description="Helical" evidence="1">
    <location>
        <begin position="392"/>
        <end position="410"/>
    </location>
</feature>
<gene>
    <name evidence="3" type="ORF">COV84_03050</name>
</gene>
<feature type="transmembrane region" description="Helical" evidence="1">
    <location>
        <begin position="435"/>
        <end position="455"/>
    </location>
</feature>
<dbReference type="InterPro" id="IPR038731">
    <property type="entry name" value="RgtA/B/C-like"/>
</dbReference>
<name>A0A2H0KSH0_9BACT</name>
<accession>A0A2H0KSH0</accession>
<feature type="transmembrane region" description="Helical" evidence="1">
    <location>
        <begin position="112"/>
        <end position="133"/>
    </location>
</feature>
<dbReference type="AlphaFoldDB" id="A0A2H0KSH0"/>
<keyword evidence="1" id="KW-1133">Transmembrane helix</keyword>
<feature type="domain" description="Glycosyltransferase RgtA/B/C/D-like" evidence="2">
    <location>
        <begin position="115"/>
        <end position="224"/>
    </location>
</feature>
<evidence type="ECO:0000313" key="4">
    <source>
        <dbReference type="Proteomes" id="UP000229317"/>
    </source>
</evidence>
<organism evidence="3 4">
    <name type="scientific">Candidatus Portnoybacteria bacterium CG11_big_fil_rev_8_21_14_0_20_40_15</name>
    <dbReference type="NCBI Taxonomy" id="1974817"/>
    <lineage>
        <taxon>Bacteria</taxon>
        <taxon>Candidatus Portnoyibacteriota</taxon>
    </lineage>
</organism>
<evidence type="ECO:0000256" key="1">
    <source>
        <dbReference type="SAM" id="Phobius"/>
    </source>
</evidence>
<dbReference type="Pfam" id="PF13231">
    <property type="entry name" value="PMT_2"/>
    <property type="match status" value="1"/>
</dbReference>
<dbReference type="EMBL" id="PCVO01000048">
    <property type="protein sequence ID" value="PIQ75098.1"/>
    <property type="molecule type" value="Genomic_DNA"/>
</dbReference>
<feature type="transmembrane region" description="Helical" evidence="1">
    <location>
        <begin position="191"/>
        <end position="207"/>
    </location>
</feature>
<dbReference type="Proteomes" id="UP000229317">
    <property type="component" value="Unassembled WGS sequence"/>
</dbReference>
<feature type="transmembrane region" description="Helical" evidence="1">
    <location>
        <begin position="467"/>
        <end position="487"/>
    </location>
</feature>
<feature type="transmembrane region" description="Helical" evidence="1">
    <location>
        <begin position="145"/>
        <end position="163"/>
    </location>
</feature>
<sequence>MSESLSKYIAAALLVFMLLVAFYSMLSDTAIMDEVAHLPAGYSYVTQQDMRLNPEHPPLIKDLAGLAVLAFSKISGQQINFPSNIKAWTQDINGQWDFGFDFLYKEGNPASIMLFVGRLPTLLILMILGIFIFRWTKELWGKQAALLALFLFSFSPTFIAHGRFVTTDVTAAAGFFIATFYFVRWIKNPKLWNFICATIFFGVAQLTKFSLFLLVPFFIFLTAVWIAIKIINQKQKQKTVVKSPFLNTQEQKPKFVFAAKIIAKNLCGIIFIFLLGYAFVVTPVYYFHVKNYPPQKQLQDIKFIMSSYAGGQDQQPLASCTKLSRITRCPAEIAIWTANKSTPIRALGQYMFGLLMVFQRAAGGNTTYFLGQVSAAGWSYYFPLIYFLKEPLTLHILTMAAIIIFFYFLFKKRQVEKLGQAPEASLGRLTKLSLWLTRNFESFAMFSFIALYWIMSVRSTLNIGVRHVLPTFPFIYALVSSQIISWARIKDTAKKVYPYLKYGLLGALIAWQTVSVLLVFPSFLAYFNESVGGTKNGYKYAVDSNLDWGQDLARLNMWLEQNNISKIYVEYFGGTDAQYVLGDKFQPWQGNRNSSELKSGDWLAVSATFLQGGRGKPALGYKDPTGYYDWLNNLQPKAVIGYSIFVYQIP</sequence>
<proteinExistence type="predicted"/>
<protein>
    <recommendedName>
        <fullName evidence="2">Glycosyltransferase RgtA/B/C/D-like domain-containing protein</fullName>
    </recommendedName>
</protein>
<feature type="transmembrane region" description="Helical" evidence="1">
    <location>
        <begin position="213"/>
        <end position="232"/>
    </location>
</feature>
<feature type="transmembrane region" description="Helical" evidence="1">
    <location>
        <begin position="7"/>
        <end position="26"/>
    </location>
</feature>
<feature type="transmembrane region" description="Helical" evidence="1">
    <location>
        <begin position="169"/>
        <end position="186"/>
    </location>
</feature>